<dbReference type="InterPro" id="IPR012878">
    <property type="entry name" value="Beta-AFase-like_GH127_cat"/>
</dbReference>
<feature type="domain" description="Non-reducing end beta-L-arabinofuranosidase-like GH127 catalytic" evidence="1">
    <location>
        <begin position="10"/>
        <end position="401"/>
    </location>
</feature>
<gene>
    <name evidence="4" type="ORF">H6A12_04985</name>
</gene>
<evidence type="ECO:0000259" key="2">
    <source>
        <dbReference type="Pfam" id="PF20736"/>
    </source>
</evidence>
<dbReference type="RefSeq" id="WP_204445466.1">
    <property type="nucleotide sequence ID" value="NZ_JACJKY010000006.1"/>
</dbReference>
<evidence type="ECO:0000259" key="3">
    <source>
        <dbReference type="Pfam" id="PF20737"/>
    </source>
</evidence>
<keyword evidence="4" id="KW-0378">Hydrolase</keyword>
<dbReference type="Pfam" id="PF07944">
    <property type="entry name" value="Beta-AFase-like_GH127_cat"/>
    <property type="match status" value="1"/>
</dbReference>
<dbReference type="InterPro" id="IPR049174">
    <property type="entry name" value="Beta-AFase-like"/>
</dbReference>
<dbReference type="Pfam" id="PF20736">
    <property type="entry name" value="Glyco_hydro127M"/>
    <property type="match status" value="1"/>
</dbReference>
<evidence type="ECO:0000259" key="1">
    <source>
        <dbReference type="Pfam" id="PF07944"/>
    </source>
</evidence>
<dbReference type="Proteomes" id="UP000774750">
    <property type="component" value="Unassembled WGS sequence"/>
</dbReference>
<reference evidence="4" key="1">
    <citation type="submission" date="2020-08" db="EMBL/GenBank/DDBJ databases">
        <authorList>
            <person name="Cejkova D."/>
            <person name="Kubasova T."/>
            <person name="Jahodarova E."/>
            <person name="Rychlik I."/>
        </authorList>
    </citation>
    <scope>NUCLEOTIDE SEQUENCE</scope>
    <source>
        <strain evidence="4">An559</strain>
    </source>
</reference>
<proteinExistence type="predicted"/>
<dbReference type="InterPro" id="IPR049046">
    <property type="entry name" value="Beta-AFase-like_GH127_middle"/>
</dbReference>
<dbReference type="SUPFAM" id="SSF48208">
    <property type="entry name" value="Six-hairpin glycosidases"/>
    <property type="match status" value="1"/>
</dbReference>
<dbReference type="Gene3D" id="1.50.10.20">
    <property type="match status" value="1"/>
</dbReference>
<protein>
    <submittedName>
        <fullName evidence="4">Glycoside hydrolase family 127 protein</fullName>
    </submittedName>
</protein>
<dbReference type="InterPro" id="IPR049049">
    <property type="entry name" value="Beta-AFase-like_GH127_C"/>
</dbReference>
<dbReference type="InterPro" id="IPR008928">
    <property type="entry name" value="6-hairpin_glycosidase_sf"/>
</dbReference>
<dbReference type="PANTHER" id="PTHR43465:SF2">
    <property type="entry name" value="DUF1680 DOMAIN PROTEIN (AFU_ORTHOLOGUE AFUA_1G08910)"/>
    <property type="match status" value="1"/>
</dbReference>
<evidence type="ECO:0000313" key="4">
    <source>
        <dbReference type="EMBL" id="MBM6920510.1"/>
    </source>
</evidence>
<feature type="domain" description="Non-reducing end beta-L-arabinofuranosidase-like GH127 middle" evidence="2">
    <location>
        <begin position="416"/>
        <end position="495"/>
    </location>
</feature>
<dbReference type="Pfam" id="PF20737">
    <property type="entry name" value="Glyco_hydro127C"/>
    <property type="match status" value="1"/>
</dbReference>
<dbReference type="GO" id="GO:0005975">
    <property type="term" value="P:carbohydrate metabolic process"/>
    <property type="evidence" value="ECO:0007669"/>
    <property type="project" value="InterPro"/>
</dbReference>
<dbReference type="EMBL" id="JACJKY010000006">
    <property type="protein sequence ID" value="MBM6920510.1"/>
    <property type="molecule type" value="Genomic_DNA"/>
</dbReference>
<keyword evidence="5" id="KW-1185">Reference proteome</keyword>
<feature type="domain" description="Non-reducing end beta-L-arabinofuranosidase-like GH127 C-terminal" evidence="3">
    <location>
        <begin position="497"/>
        <end position="605"/>
    </location>
</feature>
<dbReference type="PANTHER" id="PTHR43465">
    <property type="entry name" value="DUF1680 DOMAIN PROTEIN (AFU_ORTHOLOGUE AFUA_1G08910)"/>
    <property type="match status" value="1"/>
</dbReference>
<name>A0A938X621_9FIRM</name>
<reference evidence="4" key="2">
    <citation type="journal article" date="2021" name="Sci. Rep.">
        <title>The distribution of antibiotic resistance genes in chicken gut microbiota commensals.</title>
        <authorList>
            <person name="Juricova H."/>
            <person name="Matiasovicova J."/>
            <person name="Kubasova T."/>
            <person name="Cejkova D."/>
            <person name="Rychlik I."/>
        </authorList>
    </citation>
    <scope>NUCLEOTIDE SEQUENCE</scope>
    <source>
        <strain evidence="4">An559</strain>
    </source>
</reference>
<dbReference type="AlphaFoldDB" id="A0A938X621"/>
<comment type="caution">
    <text evidence="4">The sequence shown here is derived from an EMBL/GenBank/DDBJ whole genome shotgun (WGS) entry which is preliminary data.</text>
</comment>
<dbReference type="GO" id="GO:0016787">
    <property type="term" value="F:hydrolase activity"/>
    <property type="evidence" value="ECO:0007669"/>
    <property type="project" value="UniProtKB-KW"/>
</dbReference>
<evidence type="ECO:0000313" key="5">
    <source>
        <dbReference type="Proteomes" id="UP000774750"/>
    </source>
</evidence>
<accession>A0A938X621</accession>
<organism evidence="4 5">
    <name type="scientific">Merdimmobilis hominis</name>
    <dbReference type="NCBI Taxonomy" id="2897707"/>
    <lineage>
        <taxon>Bacteria</taxon>
        <taxon>Bacillati</taxon>
        <taxon>Bacillota</taxon>
        <taxon>Clostridia</taxon>
        <taxon>Eubacteriales</taxon>
        <taxon>Oscillospiraceae</taxon>
        <taxon>Merdimmobilis</taxon>
    </lineage>
</organism>
<sequence>MKPQSIDFKNVTLLDGFWRTRQSDNAAITIYSIYEKFKETGRFEAAKLGWRKGEANEPHIFWDSDIAKWIEAASYIIQKNNDPTLISRCDELIDIIVSKQEDSGYYNIYFQTCEPHARFTRRTDHELYCAGHLMEAAVAYYEATNKDKFLKAMCRYADYIEQAFVTDKSSSFQTPGHEEIELALLKLYRCTNEPRYLALAKHFIDARGTSDTDFYETVTTHYAQDHLPVREQTTAEGHAVRACYLYTAMADLANECKDDSLMDACKAIFQNIIEKRMYITGGIGSTYYGEAFTIDYDLPNETAYAESCAAIALIFFAQRMLDAQTDAVYADTIERVLYNGFLSSISLDAKAFFYKNPLAIVPEFAHRYPSSKDQGCFPETKRLEVFSCSCCPPNISRLLAILGGYIFAKNDDTPLIHQYISSKTDDIEMISGFPNDGSVTVRVNGPKTVGLRIPGWCIRYTVRQNGCDANGIVQNGYLYLSCSGETTIDICFDMPVVFMESNPNVTQNAGKICCTRGPLVYCAEQIDNTAPLRTVYVSEESAHTAVLTKNESFSAYTITVDAFKKEAADTLYAPAGSRFHKTTLTLIPYYGFANRQACEMMVWLNRK</sequence>